<name>A0A4Q2EIZ0_9ACTN</name>
<evidence type="ECO:0000256" key="1">
    <source>
        <dbReference type="ARBA" id="ARBA00009173"/>
    </source>
</evidence>
<dbReference type="AlphaFoldDB" id="A0A4Q2EIZ0"/>
<dbReference type="NCBIfam" id="NF005012">
    <property type="entry name" value="PRK06411.1"/>
    <property type="match status" value="1"/>
</dbReference>
<comment type="function">
    <text evidence="12">NDH-1 shuttles electrons from NADH, via FMN and iron-sulfur (Fe-S) centers, to quinones in the respiratory chain. The immediate electron acceptor for the enzyme in this species is believed to be a menaquinone. Couples the redox reaction to proton translocation (for every two electrons transferred, four hydrogen ions are translocated across the cytoplasmic membrane), and thus conserves the redox energy in a proton gradient.</text>
</comment>
<protein>
    <recommendedName>
        <fullName evidence="12">NADH-quinone oxidoreductase subunit B</fullName>
        <ecNumber evidence="12">7.1.1.-</ecNumber>
    </recommendedName>
    <alternativeName>
        <fullName evidence="12">NADH dehydrogenase I subunit B</fullName>
    </alternativeName>
    <alternativeName>
        <fullName evidence="12">NDH-1 subunit B</fullName>
    </alternativeName>
</protein>
<comment type="caution">
    <text evidence="15">The sequence shown here is derived from an EMBL/GenBank/DDBJ whole genome shotgun (WGS) entry which is preliminary data.</text>
</comment>
<dbReference type="Gene3D" id="3.40.50.12280">
    <property type="match status" value="1"/>
</dbReference>
<dbReference type="PANTHER" id="PTHR11995">
    <property type="entry name" value="NADH DEHYDROGENASE"/>
    <property type="match status" value="1"/>
</dbReference>
<dbReference type="GO" id="GO:0045271">
    <property type="term" value="C:respiratory chain complex I"/>
    <property type="evidence" value="ECO:0007669"/>
    <property type="project" value="TreeGrafter"/>
</dbReference>
<proteinExistence type="inferred from homology"/>
<dbReference type="Proteomes" id="UP000290624">
    <property type="component" value="Unassembled WGS sequence"/>
</dbReference>
<keyword evidence="6 12" id="KW-0479">Metal-binding</keyword>
<feature type="binding site" evidence="12">
    <location>
        <position position="104"/>
    </location>
    <ligand>
        <name>[4Fe-4S] cluster</name>
        <dbReference type="ChEBI" id="CHEBI:49883"/>
    </ligand>
</feature>
<accession>A0A4Q2EIZ0</accession>
<comment type="similarity">
    <text evidence="1 12 13">Belongs to the complex I 20 kDa subunit family.</text>
</comment>
<keyword evidence="7 12" id="KW-1278">Translocase</keyword>
<dbReference type="RefSeq" id="WP_129458027.1">
    <property type="nucleotide sequence ID" value="NZ_PPCV01000002.1"/>
</dbReference>
<dbReference type="PANTHER" id="PTHR11995:SF14">
    <property type="entry name" value="NADH DEHYDROGENASE [UBIQUINONE] IRON-SULFUR PROTEIN 7, MITOCHONDRIAL"/>
    <property type="match status" value="1"/>
</dbReference>
<dbReference type="GO" id="GO:0009060">
    <property type="term" value="P:aerobic respiration"/>
    <property type="evidence" value="ECO:0007669"/>
    <property type="project" value="TreeGrafter"/>
</dbReference>
<organism evidence="15 16">
    <name type="scientific">Propioniciclava flava</name>
    <dbReference type="NCBI Taxonomy" id="2072026"/>
    <lineage>
        <taxon>Bacteria</taxon>
        <taxon>Bacillati</taxon>
        <taxon>Actinomycetota</taxon>
        <taxon>Actinomycetes</taxon>
        <taxon>Propionibacteriales</taxon>
        <taxon>Propionibacteriaceae</taxon>
        <taxon>Propioniciclava</taxon>
    </lineage>
</organism>
<keyword evidence="16" id="KW-1185">Reference proteome</keyword>
<evidence type="ECO:0000256" key="10">
    <source>
        <dbReference type="ARBA" id="ARBA00023027"/>
    </source>
</evidence>
<gene>
    <name evidence="12" type="primary">nuoB</name>
    <name evidence="15" type="ORF">C1706_04565</name>
</gene>
<evidence type="ECO:0000259" key="14">
    <source>
        <dbReference type="Pfam" id="PF01058"/>
    </source>
</evidence>
<evidence type="ECO:0000256" key="7">
    <source>
        <dbReference type="ARBA" id="ARBA00022967"/>
    </source>
</evidence>
<evidence type="ECO:0000256" key="12">
    <source>
        <dbReference type="HAMAP-Rule" id="MF_01356"/>
    </source>
</evidence>
<feature type="domain" description="NADH:ubiquinone oxidoreductase-like 20kDa subunit" evidence="14">
    <location>
        <begin position="38"/>
        <end position="146"/>
    </location>
</feature>
<dbReference type="PROSITE" id="PS01150">
    <property type="entry name" value="COMPLEX1_20K"/>
    <property type="match status" value="1"/>
</dbReference>
<dbReference type="InterPro" id="IPR006137">
    <property type="entry name" value="NADH_UbQ_OxRdtase-like_20kDa"/>
</dbReference>
<keyword evidence="10 12" id="KW-0520">NAD</keyword>
<dbReference type="GO" id="GO:0005506">
    <property type="term" value="F:iron ion binding"/>
    <property type="evidence" value="ECO:0007669"/>
    <property type="project" value="UniProtKB-UniRule"/>
</dbReference>
<keyword evidence="5 12" id="KW-0874">Quinone</keyword>
<dbReference type="InterPro" id="IPR006138">
    <property type="entry name" value="NADH_UQ_OxRdtase_20Kd_su"/>
</dbReference>
<comment type="cofactor">
    <cofactor evidence="12">
        <name>[4Fe-4S] cluster</name>
        <dbReference type="ChEBI" id="CHEBI:49883"/>
    </cofactor>
    <text evidence="12">Binds 1 [4Fe-4S] cluster.</text>
</comment>
<evidence type="ECO:0000256" key="5">
    <source>
        <dbReference type="ARBA" id="ARBA00022719"/>
    </source>
</evidence>
<keyword evidence="8 12" id="KW-0408">Iron</keyword>
<dbReference type="SUPFAM" id="SSF56770">
    <property type="entry name" value="HydA/Nqo6-like"/>
    <property type="match status" value="1"/>
</dbReference>
<dbReference type="EMBL" id="PPCV01000002">
    <property type="protein sequence ID" value="RXW33123.1"/>
    <property type="molecule type" value="Genomic_DNA"/>
</dbReference>
<keyword evidence="3 12" id="KW-1003">Cell membrane</keyword>
<evidence type="ECO:0000256" key="13">
    <source>
        <dbReference type="RuleBase" id="RU004464"/>
    </source>
</evidence>
<comment type="catalytic activity">
    <reaction evidence="12">
        <text>a quinone + NADH + 5 H(+)(in) = a quinol + NAD(+) + 4 H(+)(out)</text>
        <dbReference type="Rhea" id="RHEA:57888"/>
        <dbReference type="ChEBI" id="CHEBI:15378"/>
        <dbReference type="ChEBI" id="CHEBI:24646"/>
        <dbReference type="ChEBI" id="CHEBI:57540"/>
        <dbReference type="ChEBI" id="CHEBI:57945"/>
        <dbReference type="ChEBI" id="CHEBI:132124"/>
    </reaction>
</comment>
<dbReference type="GO" id="GO:0048038">
    <property type="term" value="F:quinone binding"/>
    <property type="evidence" value="ECO:0007669"/>
    <property type="project" value="UniProtKB-KW"/>
</dbReference>
<evidence type="ECO:0000256" key="6">
    <source>
        <dbReference type="ARBA" id="ARBA00022723"/>
    </source>
</evidence>
<evidence type="ECO:0000256" key="11">
    <source>
        <dbReference type="ARBA" id="ARBA00023136"/>
    </source>
</evidence>
<evidence type="ECO:0000256" key="9">
    <source>
        <dbReference type="ARBA" id="ARBA00023014"/>
    </source>
</evidence>
<evidence type="ECO:0000313" key="16">
    <source>
        <dbReference type="Proteomes" id="UP000290624"/>
    </source>
</evidence>
<dbReference type="GO" id="GO:0015990">
    <property type="term" value="P:electron transport coupled proton transport"/>
    <property type="evidence" value="ECO:0007669"/>
    <property type="project" value="TreeGrafter"/>
</dbReference>
<evidence type="ECO:0000256" key="4">
    <source>
        <dbReference type="ARBA" id="ARBA00022485"/>
    </source>
</evidence>
<evidence type="ECO:0000256" key="8">
    <source>
        <dbReference type="ARBA" id="ARBA00023004"/>
    </source>
</evidence>
<comment type="subunit">
    <text evidence="12">NDH-1 is composed of 14 different subunits. Subunits NuoB, C, D, E, F, and G constitute the peripheral sector of the complex.</text>
</comment>
<dbReference type="GO" id="GO:0050136">
    <property type="term" value="F:NADH dehydrogenase (quinone) (non-electrogenic) activity"/>
    <property type="evidence" value="ECO:0007669"/>
    <property type="project" value="UniProtKB-UniRule"/>
</dbReference>
<feature type="binding site" evidence="12">
    <location>
        <position position="133"/>
    </location>
    <ligand>
        <name>[4Fe-4S] cluster</name>
        <dbReference type="ChEBI" id="CHEBI:49883"/>
    </ligand>
</feature>
<dbReference type="GO" id="GO:0008137">
    <property type="term" value="F:NADH dehydrogenase (ubiquinone) activity"/>
    <property type="evidence" value="ECO:0007669"/>
    <property type="project" value="InterPro"/>
</dbReference>
<dbReference type="GO" id="GO:0051539">
    <property type="term" value="F:4 iron, 4 sulfur cluster binding"/>
    <property type="evidence" value="ECO:0007669"/>
    <property type="project" value="UniProtKB-KW"/>
</dbReference>
<evidence type="ECO:0000256" key="3">
    <source>
        <dbReference type="ARBA" id="ARBA00022475"/>
    </source>
</evidence>
<evidence type="ECO:0000313" key="15">
    <source>
        <dbReference type="EMBL" id="RXW33123.1"/>
    </source>
</evidence>
<dbReference type="EC" id="7.1.1.-" evidence="12"/>
<evidence type="ECO:0000256" key="2">
    <source>
        <dbReference type="ARBA" id="ARBA00022448"/>
    </source>
</evidence>
<feature type="binding site" evidence="12">
    <location>
        <position position="38"/>
    </location>
    <ligand>
        <name>[4Fe-4S] cluster</name>
        <dbReference type="ChEBI" id="CHEBI:49883"/>
    </ligand>
</feature>
<keyword evidence="9 12" id="KW-0411">Iron-sulfur</keyword>
<dbReference type="HAMAP" id="MF_01356">
    <property type="entry name" value="NDH1_NuoB"/>
    <property type="match status" value="1"/>
</dbReference>
<dbReference type="FunFam" id="3.40.50.12280:FF:000004">
    <property type="entry name" value="NADH-quinone oxidoreductase subunit B"/>
    <property type="match status" value="1"/>
</dbReference>
<keyword evidence="11 12" id="KW-0472">Membrane</keyword>
<dbReference type="GO" id="GO:0005886">
    <property type="term" value="C:plasma membrane"/>
    <property type="evidence" value="ECO:0007669"/>
    <property type="project" value="UniProtKB-SubCell"/>
</dbReference>
<keyword evidence="4 12" id="KW-0004">4Fe-4S</keyword>
<keyword evidence="2 12" id="KW-0813">Transport</keyword>
<reference evidence="15 16" key="1">
    <citation type="submission" date="2018-01" db="EMBL/GenBank/DDBJ databases">
        <title>Lactibacter flavus gen. nov., sp. nov., a novel bacterium of the family Propionibacteriaceae isolated from raw milk and dairy products.</title>
        <authorList>
            <person name="Wenning M."/>
            <person name="Breitenwieser F."/>
            <person name="Huptas C."/>
            <person name="von Neubeck M."/>
            <person name="Busse H.-J."/>
            <person name="Scherer S."/>
        </authorList>
    </citation>
    <scope>NUCLEOTIDE SEQUENCE [LARGE SCALE GENOMIC DNA]</scope>
    <source>
        <strain evidence="15 16">VG341</strain>
    </source>
</reference>
<dbReference type="OrthoDB" id="9786737at2"/>
<feature type="binding site" evidence="12">
    <location>
        <position position="39"/>
    </location>
    <ligand>
        <name>[4Fe-4S] cluster</name>
        <dbReference type="ChEBI" id="CHEBI:49883"/>
    </ligand>
</feature>
<sequence length="185" mass="20437">MGIEDALPEEGILTTTVEAVAGWMRRTSFWPATFGIACCAIEMMSFGTPRFDAGRWGQEVFRASPRQADLMIISGRVSQKFAPVMRQVYDQMPNPKWVMAMGVCASAGGMFNNYAIVQGGDHIVPVDVYVPGCPPRPDMLIDGMFKLREIVLKDPMGAHRAKVLEDLEELALIATPTLEQKGLMR</sequence>
<dbReference type="NCBIfam" id="TIGR01957">
    <property type="entry name" value="nuoB_fam"/>
    <property type="match status" value="1"/>
</dbReference>
<comment type="subcellular location">
    <subcellularLocation>
        <location evidence="12">Cell membrane</location>
        <topology evidence="12">Peripheral membrane protein</topology>
        <orientation evidence="12">Cytoplasmic side</orientation>
    </subcellularLocation>
</comment>
<dbReference type="Pfam" id="PF01058">
    <property type="entry name" value="Oxidored_q6"/>
    <property type="match status" value="1"/>
</dbReference>